<dbReference type="PANTHER" id="PTHR43022:SF1">
    <property type="entry name" value="PROTEIN SMF"/>
    <property type="match status" value="1"/>
</dbReference>
<dbReference type="Gene3D" id="3.40.50.450">
    <property type="match status" value="1"/>
</dbReference>
<gene>
    <name evidence="3" type="ORF">HDA41_005761</name>
</gene>
<comment type="caution">
    <text evidence="3">The sequence shown here is derived from an EMBL/GenBank/DDBJ whole genome shotgun (WGS) entry which is preliminary data.</text>
</comment>
<dbReference type="EMBL" id="JACHNE010000001">
    <property type="protein sequence ID" value="MBB5797797.1"/>
    <property type="molecule type" value="Genomic_DNA"/>
</dbReference>
<sequence length="386" mass="40321">MSVAEEPDEELLARVLLTRVIEPGDEAGGRWVRELGVRGLARRLAEGGRPLAGVSGKRWKGLLARAEAARPREDLAVARQAGVRFVGPGDAEWPGQLDDLGDARPLGLWVRGRASLRMWALKSVAVVGARACTEYGAHMAATLAAGLAEQGWVVVSGGAYGVDGAAHRGALGAGGATVAVLACGVDRPYPRGHTQLISRIAEQGLVIGELPPGEHPTPSRFILRNRVIAALTRGTVVVEAAHRSGSLVTARAAQRLGRHTMGVPGPATSGLSAGVHELLRGEAALVTDAADVVELVGAIGQLAPDRRGPVLPRDLLEPATRQVLAALPGGGVARPDEIARRAQTAQDDAIARLYELRALGYVERHGDGWKLTRQAVMSVRGGPGPC</sequence>
<feature type="domain" description="Smf/DprA SLOG" evidence="2">
    <location>
        <begin position="85"/>
        <end position="295"/>
    </location>
</feature>
<dbReference type="PANTHER" id="PTHR43022">
    <property type="entry name" value="PROTEIN SMF"/>
    <property type="match status" value="1"/>
</dbReference>
<evidence type="ECO:0000256" key="1">
    <source>
        <dbReference type="ARBA" id="ARBA00006525"/>
    </source>
</evidence>
<evidence type="ECO:0000259" key="2">
    <source>
        <dbReference type="Pfam" id="PF02481"/>
    </source>
</evidence>
<evidence type="ECO:0000313" key="3">
    <source>
        <dbReference type="EMBL" id="MBB5797797.1"/>
    </source>
</evidence>
<organism evidence="3 4">
    <name type="scientific">Streptomyces caelestis</name>
    <dbReference type="NCBI Taxonomy" id="36816"/>
    <lineage>
        <taxon>Bacteria</taxon>
        <taxon>Bacillati</taxon>
        <taxon>Actinomycetota</taxon>
        <taxon>Actinomycetes</taxon>
        <taxon>Kitasatosporales</taxon>
        <taxon>Streptomycetaceae</taxon>
        <taxon>Streptomyces</taxon>
    </lineage>
</organism>
<proteinExistence type="inferred from homology"/>
<dbReference type="AlphaFoldDB" id="A0A7W9H8T2"/>
<dbReference type="NCBIfam" id="TIGR00732">
    <property type="entry name" value="dprA"/>
    <property type="match status" value="1"/>
</dbReference>
<dbReference type="RefSeq" id="WP_184988759.1">
    <property type="nucleotide sequence ID" value="NZ_JACHNE010000001.1"/>
</dbReference>
<accession>A0A7W9H8T2</accession>
<name>A0A7W9H8T2_9ACTN</name>
<comment type="similarity">
    <text evidence="1">Belongs to the DprA/Smf family.</text>
</comment>
<dbReference type="GO" id="GO:0009294">
    <property type="term" value="P:DNA-mediated transformation"/>
    <property type="evidence" value="ECO:0007669"/>
    <property type="project" value="InterPro"/>
</dbReference>
<evidence type="ECO:0000313" key="4">
    <source>
        <dbReference type="Proteomes" id="UP000590647"/>
    </source>
</evidence>
<reference evidence="3 4" key="1">
    <citation type="submission" date="2020-08" db="EMBL/GenBank/DDBJ databases">
        <title>Sequencing the genomes of 1000 actinobacteria strains.</title>
        <authorList>
            <person name="Klenk H.-P."/>
        </authorList>
    </citation>
    <scope>NUCLEOTIDE SEQUENCE [LARGE SCALE GENOMIC DNA]</scope>
    <source>
        <strain evidence="3 4">DSM 40084</strain>
    </source>
</reference>
<dbReference type="InterPro" id="IPR057666">
    <property type="entry name" value="DrpA_SLOG"/>
</dbReference>
<dbReference type="Pfam" id="PF02481">
    <property type="entry name" value="DNA_processg_A"/>
    <property type="match status" value="1"/>
</dbReference>
<keyword evidence="4" id="KW-1185">Reference proteome</keyword>
<protein>
    <submittedName>
        <fullName evidence="3">DNA processing protein</fullName>
    </submittedName>
</protein>
<dbReference type="SUPFAM" id="SSF102405">
    <property type="entry name" value="MCP/YpsA-like"/>
    <property type="match status" value="1"/>
</dbReference>
<dbReference type="InterPro" id="IPR003488">
    <property type="entry name" value="DprA"/>
</dbReference>
<dbReference type="Proteomes" id="UP000590647">
    <property type="component" value="Unassembled WGS sequence"/>
</dbReference>